<reference evidence="1 2" key="1">
    <citation type="submission" date="2021-06" db="EMBL/GenBank/DDBJ databases">
        <authorList>
            <person name="Palmer J.M."/>
        </authorList>
    </citation>
    <scope>NUCLEOTIDE SEQUENCE [LARGE SCALE GENOMIC DNA]</scope>
    <source>
        <strain evidence="1 2">GA_2019</strain>
        <tissue evidence="1">Muscle</tissue>
    </source>
</reference>
<sequence>MSGVSKSASVCGNLALDDSRKGLSITGNADDTTAAKSGLKVEDDIVAATINLGNLDKNDVQNILETLKPYGNNMKVLTKKDLSAGVDLDSFGLGLKDHTE</sequence>
<keyword evidence="2" id="KW-1185">Reference proteome</keyword>
<dbReference type="Proteomes" id="UP001476798">
    <property type="component" value="Unassembled WGS sequence"/>
</dbReference>
<name>A0ABV0NMJ9_9TELE</name>
<protein>
    <submittedName>
        <fullName evidence="1">Uncharacterized protein</fullName>
    </submittedName>
</protein>
<gene>
    <name evidence="1" type="ORF">GOODEAATRI_023129</name>
</gene>
<evidence type="ECO:0000313" key="2">
    <source>
        <dbReference type="Proteomes" id="UP001476798"/>
    </source>
</evidence>
<comment type="caution">
    <text evidence="1">The sequence shown here is derived from an EMBL/GenBank/DDBJ whole genome shotgun (WGS) entry which is preliminary data.</text>
</comment>
<accession>A0ABV0NMJ9</accession>
<organism evidence="1 2">
    <name type="scientific">Goodea atripinnis</name>
    <dbReference type="NCBI Taxonomy" id="208336"/>
    <lineage>
        <taxon>Eukaryota</taxon>
        <taxon>Metazoa</taxon>
        <taxon>Chordata</taxon>
        <taxon>Craniata</taxon>
        <taxon>Vertebrata</taxon>
        <taxon>Euteleostomi</taxon>
        <taxon>Actinopterygii</taxon>
        <taxon>Neopterygii</taxon>
        <taxon>Teleostei</taxon>
        <taxon>Neoteleostei</taxon>
        <taxon>Acanthomorphata</taxon>
        <taxon>Ovalentaria</taxon>
        <taxon>Atherinomorphae</taxon>
        <taxon>Cyprinodontiformes</taxon>
        <taxon>Goodeidae</taxon>
        <taxon>Goodea</taxon>
    </lineage>
</organism>
<evidence type="ECO:0000313" key="1">
    <source>
        <dbReference type="EMBL" id="MEQ2172637.1"/>
    </source>
</evidence>
<proteinExistence type="predicted"/>
<feature type="non-terminal residue" evidence="1">
    <location>
        <position position="100"/>
    </location>
</feature>
<dbReference type="EMBL" id="JAHRIO010042429">
    <property type="protein sequence ID" value="MEQ2172637.1"/>
    <property type="molecule type" value="Genomic_DNA"/>
</dbReference>